<dbReference type="RefSeq" id="WP_176008768.1">
    <property type="nucleotide sequence ID" value="NZ_CP041372.2"/>
</dbReference>
<evidence type="ECO:0000256" key="5">
    <source>
        <dbReference type="ARBA" id="ARBA00023136"/>
    </source>
</evidence>
<evidence type="ECO:0000313" key="8">
    <source>
        <dbReference type="Proteomes" id="UP000318138"/>
    </source>
</evidence>
<feature type="transmembrane region" description="Helical" evidence="6">
    <location>
        <begin position="356"/>
        <end position="378"/>
    </location>
</feature>
<dbReference type="GO" id="GO:0012505">
    <property type="term" value="C:endomembrane system"/>
    <property type="evidence" value="ECO:0007669"/>
    <property type="project" value="UniProtKB-SubCell"/>
</dbReference>
<evidence type="ECO:0000256" key="3">
    <source>
        <dbReference type="ARBA" id="ARBA00022692"/>
    </source>
</evidence>
<evidence type="ECO:0000313" key="7">
    <source>
        <dbReference type="EMBL" id="QKS70733.1"/>
    </source>
</evidence>
<evidence type="ECO:0000256" key="4">
    <source>
        <dbReference type="ARBA" id="ARBA00022989"/>
    </source>
</evidence>
<reference evidence="8" key="1">
    <citation type="submission" date="2019-07" db="EMBL/GenBank/DDBJ databases">
        <title>Bacillus alkalisoli sp. nov. isolated from saline soil.</title>
        <authorList>
            <person name="Sun J.-Q."/>
            <person name="Xu L."/>
        </authorList>
    </citation>
    <scope>NUCLEOTIDE SEQUENCE [LARGE SCALE GENOMIC DNA]</scope>
    <source>
        <strain evidence="8">M4U3P1</strain>
    </source>
</reference>
<accession>A0A859FBK1</accession>
<comment type="subcellular location">
    <subcellularLocation>
        <location evidence="1">Endomembrane system</location>
    </subcellularLocation>
</comment>
<evidence type="ECO:0000256" key="1">
    <source>
        <dbReference type="ARBA" id="ARBA00004308"/>
    </source>
</evidence>
<keyword evidence="5 6" id="KW-0472">Membrane</keyword>
<dbReference type="Proteomes" id="UP000318138">
    <property type="component" value="Chromosome"/>
</dbReference>
<protein>
    <submittedName>
        <fullName evidence="7">DUF445 family protein</fullName>
    </submittedName>
</protein>
<dbReference type="InterPro" id="IPR007383">
    <property type="entry name" value="DUF445"/>
</dbReference>
<proteinExistence type="inferred from homology"/>
<evidence type="ECO:0000256" key="6">
    <source>
        <dbReference type="SAM" id="Phobius"/>
    </source>
</evidence>
<gene>
    <name evidence="7" type="ORF">FLK61_28765</name>
</gene>
<dbReference type="PANTHER" id="PTHR35791">
    <property type="entry name" value="UPF0754 MEMBRANE PROTEIN YHEB"/>
    <property type="match status" value="1"/>
</dbReference>
<evidence type="ECO:0000256" key="2">
    <source>
        <dbReference type="ARBA" id="ARBA00008053"/>
    </source>
</evidence>
<dbReference type="KEGG" id="psua:FLK61_28765"/>
<keyword evidence="3 6" id="KW-0812">Transmembrane</keyword>
<sequence>MNDFVFILVLIVVGALLGGGTNLVAIRMLFRPYRAWHIGKWRVPFTPGLIPKRREEIAVKLGALVEDHLITPEGMQVRLKDGILFSEVEKRLQQGVSELLVEDVTLDDWLSEHLQKKDQLKQLRASVELGIQTTVKEWASDYKHRPLEEFIPVEWRFQAEKYVPLIANTITSKGAEYLGSEEGLKQLEQLMVGYLRSKGSMSSMFGRVATRFSLAAVISRELVLFLQKKETTALIEELIRNELADALKKPPSEFIEEDRMDYYIDKITTAVIGKTPLISEWNQPLKAWSGRYEELLTKTIIPQVMATASLILSRYLETIMKRLGIKQMVEREINAFPLRRLEEILLMIASKELKMIAVLGGLIGGLVGLVQGLLVVFVL</sequence>
<name>A0A859FBK1_9BACI</name>
<keyword evidence="8" id="KW-1185">Reference proteome</keyword>
<dbReference type="AlphaFoldDB" id="A0A859FBK1"/>
<dbReference type="PANTHER" id="PTHR35791:SF1">
    <property type="entry name" value="UPF0754 MEMBRANE PROTEIN YHEB"/>
    <property type="match status" value="1"/>
</dbReference>
<keyword evidence="4 6" id="KW-1133">Transmembrane helix</keyword>
<feature type="transmembrane region" description="Helical" evidence="6">
    <location>
        <begin position="6"/>
        <end position="30"/>
    </location>
</feature>
<dbReference type="EMBL" id="CP041372">
    <property type="protein sequence ID" value="QKS70733.1"/>
    <property type="molecule type" value="Genomic_DNA"/>
</dbReference>
<organism evidence="7 8">
    <name type="scientific">Paenalkalicoccus suaedae</name>
    <dbReference type="NCBI Taxonomy" id="2592382"/>
    <lineage>
        <taxon>Bacteria</taxon>
        <taxon>Bacillati</taxon>
        <taxon>Bacillota</taxon>
        <taxon>Bacilli</taxon>
        <taxon>Bacillales</taxon>
        <taxon>Bacillaceae</taxon>
        <taxon>Paenalkalicoccus</taxon>
    </lineage>
</organism>
<dbReference type="Pfam" id="PF04286">
    <property type="entry name" value="DUF445"/>
    <property type="match status" value="1"/>
</dbReference>
<comment type="similarity">
    <text evidence="2">Belongs to the UPF0754 family.</text>
</comment>